<organism evidence="2 3">
    <name type="scientific">Dictyobacter alpinus</name>
    <dbReference type="NCBI Taxonomy" id="2014873"/>
    <lineage>
        <taxon>Bacteria</taxon>
        <taxon>Bacillati</taxon>
        <taxon>Chloroflexota</taxon>
        <taxon>Ktedonobacteria</taxon>
        <taxon>Ktedonobacterales</taxon>
        <taxon>Dictyobacteraceae</taxon>
        <taxon>Dictyobacter</taxon>
    </lineage>
</organism>
<protein>
    <submittedName>
        <fullName evidence="2">Uncharacterized protein</fullName>
    </submittedName>
</protein>
<dbReference type="AlphaFoldDB" id="A0A402BKF9"/>
<proteinExistence type="predicted"/>
<dbReference type="EMBL" id="BIFT01000002">
    <property type="protein sequence ID" value="GCE31848.1"/>
    <property type="molecule type" value="Genomic_DNA"/>
</dbReference>
<evidence type="ECO:0000313" key="2">
    <source>
        <dbReference type="EMBL" id="GCE31848.1"/>
    </source>
</evidence>
<keyword evidence="1" id="KW-1133">Transmembrane helix</keyword>
<evidence type="ECO:0000313" key="3">
    <source>
        <dbReference type="Proteomes" id="UP000287171"/>
    </source>
</evidence>
<reference evidence="3" key="1">
    <citation type="submission" date="2018-12" db="EMBL/GenBank/DDBJ databases">
        <title>Tengunoibacter tsumagoiensis gen. nov., sp. nov., Dictyobacter kobayashii sp. nov., D. alpinus sp. nov., and D. joshuensis sp. nov. and description of Dictyobacteraceae fam. nov. within the order Ktedonobacterales isolated from Tengu-no-mugimeshi.</title>
        <authorList>
            <person name="Wang C.M."/>
            <person name="Zheng Y."/>
            <person name="Sakai Y."/>
            <person name="Toyoda A."/>
            <person name="Minakuchi Y."/>
            <person name="Abe K."/>
            <person name="Yokota A."/>
            <person name="Yabe S."/>
        </authorList>
    </citation>
    <scope>NUCLEOTIDE SEQUENCE [LARGE SCALE GENOMIC DNA]</scope>
    <source>
        <strain evidence="3">Uno16</strain>
    </source>
</reference>
<name>A0A402BKF9_9CHLR</name>
<keyword evidence="1" id="KW-0472">Membrane</keyword>
<sequence length="66" mass="7823">MPGNMAYPHVRPMSIRDKYSHANVEYLLPLEISLRIKYLTSWLYHMVYAITIILSFTFTRLAFISK</sequence>
<feature type="transmembrane region" description="Helical" evidence="1">
    <location>
        <begin position="42"/>
        <end position="63"/>
    </location>
</feature>
<dbReference type="Proteomes" id="UP000287171">
    <property type="component" value="Unassembled WGS sequence"/>
</dbReference>
<keyword evidence="3" id="KW-1185">Reference proteome</keyword>
<keyword evidence="1" id="KW-0812">Transmembrane</keyword>
<evidence type="ECO:0000256" key="1">
    <source>
        <dbReference type="SAM" id="Phobius"/>
    </source>
</evidence>
<gene>
    <name evidence="2" type="ORF">KDA_73320</name>
</gene>
<comment type="caution">
    <text evidence="2">The sequence shown here is derived from an EMBL/GenBank/DDBJ whole genome shotgun (WGS) entry which is preliminary data.</text>
</comment>
<accession>A0A402BKF9</accession>